<proteinExistence type="predicted"/>
<dbReference type="AlphaFoldDB" id="A0A7W9ST58"/>
<sequence>MTRVTNEELVAVVEGSADALTERRVLAAALTDPMVRRRLDVLRTAAEDTTPLPALTPGEVARLQENLQIAARRVGRELQERAMGETEPTVDWQKLLGARIRSFLSLPKKRLHLPALAPALAAPVPPIQVQREVLETQGIHLEVHQLPGEPAQLRFYADASTAAEFISGETTGVALALREEGATELWVEVIPLNEEGRGVLERPAPVVQGSVELLAAALVTD</sequence>
<comment type="caution">
    <text evidence="1">The sequence shown here is derived from an EMBL/GenBank/DDBJ whole genome shotgun (WGS) entry which is preliminary data.</text>
</comment>
<evidence type="ECO:0000313" key="2">
    <source>
        <dbReference type="Proteomes" id="UP000520814"/>
    </source>
</evidence>
<dbReference type="Proteomes" id="UP000520814">
    <property type="component" value="Unassembled WGS sequence"/>
</dbReference>
<accession>A0A7W9ST58</accession>
<dbReference type="RefSeq" id="WP_184198515.1">
    <property type="nucleotide sequence ID" value="NZ_JACHGW010000003.1"/>
</dbReference>
<dbReference type="EMBL" id="JACHGW010000003">
    <property type="protein sequence ID" value="MBB6051479.1"/>
    <property type="molecule type" value="Genomic_DNA"/>
</dbReference>
<name>A0A7W9ST58_ARMRO</name>
<evidence type="ECO:0000313" key="1">
    <source>
        <dbReference type="EMBL" id="MBB6051479.1"/>
    </source>
</evidence>
<organism evidence="1 2">
    <name type="scientific">Armatimonas rosea</name>
    <dbReference type="NCBI Taxonomy" id="685828"/>
    <lineage>
        <taxon>Bacteria</taxon>
        <taxon>Bacillati</taxon>
        <taxon>Armatimonadota</taxon>
        <taxon>Armatimonadia</taxon>
        <taxon>Armatimonadales</taxon>
        <taxon>Armatimonadaceae</taxon>
        <taxon>Armatimonas</taxon>
    </lineage>
</organism>
<keyword evidence="2" id="KW-1185">Reference proteome</keyword>
<gene>
    <name evidence="1" type="ORF">HNQ39_003289</name>
</gene>
<protein>
    <submittedName>
        <fullName evidence="1">Uncharacterized protein</fullName>
    </submittedName>
</protein>
<reference evidence="1 2" key="1">
    <citation type="submission" date="2020-08" db="EMBL/GenBank/DDBJ databases">
        <title>Genomic Encyclopedia of Type Strains, Phase IV (KMG-IV): sequencing the most valuable type-strain genomes for metagenomic binning, comparative biology and taxonomic classification.</title>
        <authorList>
            <person name="Goeker M."/>
        </authorList>
    </citation>
    <scope>NUCLEOTIDE SEQUENCE [LARGE SCALE GENOMIC DNA]</scope>
    <source>
        <strain evidence="1 2">DSM 23562</strain>
    </source>
</reference>